<reference evidence="1 2" key="1">
    <citation type="journal article" date="2022" name="Genome Biol. Evol.">
        <title>The Spruce Budworm Genome: Reconstructing the Evolutionary History of Antifreeze Proteins.</title>
        <authorList>
            <person name="Beliveau C."/>
            <person name="Gagne P."/>
            <person name="Picq S."/>
            <person name="Vernygora O."/>
            <person name="Keeling C.I."/>
            <person name="Pinkney K."/>
            <person name="Doucet D."/>
            <person name="Wen F."/>
            <person name="Johnston J.S."/>
            <person name="Maaroufi H."/>
            <person name="Boyle B."/>
            <person name="Laroche J."/>
            <person name="Dewar K."/>
            <person name="Juretic N."/>
            <person name="Blackburn G."/>
            <person name="Nisole A."/>
            <person name="Brunet B."/>
            <person name="Brandao M."/>
            <person name="Lumley L."/>
            <person name="Duan J."/>
            <person name="Quan G."/>
            <person name="Lucarotti C.J."/>
            <person name="Roe A.D."/>
            <person name="Sperling F.A.H."/>
            <person name="Levesque R.C."/>
            <person name="Cusson M."/>
        </authorList>
    </citation>
    <scope>NUCLEOTIDE SEQUENCE [LARGE SCALE GENOMIC DNA]</scope>
    <source>
        <strain evidence="1">Glfc:IPQL:Cfum</strain>
    </source>
</reference>
<accession>A0ACC0KKT4</accession>
<evidence type="ECO:0000313" key="2">
    <source>
        <dbReference type="Proteomes" id="UP001064048"/>
    </source>
</evidence>
<dbReference type="Proteomes" id="UP001064048">
    <property type="component" value="Chromosome 17"/>
</dbReference>
<dbReference type="EMBL" id="CM046117">
    <property type="protein sequence ID" value="KAI8436681.1"/>
    <property type="molecule type" value="Genomic_DNA"/>
</dbReference>
<proteinExistence type="predicted"/>
<sequence>MVDIKIIALAILRNVTVCHPAPLPRPSPAACLPAAAGCHARRHVGWPVTRRTTKRQARHPTNYRYLLDTGKIVLKWTEPYFFKLTTTTIFPTMTQQFWTEFLELYKENSCLWDIHSSSYLRRDLRNAAYNILLEKYRELDPIATLDMVKRKIDIFRTGFRREQRKVNEQNLLPGVEYKPTLWYFNLLSFLNNYQEFDSTQVISVIKECNENESDDQNGEATIEYVIQKTEEYNLPLCLAFVNYEKAFDSIETWAVLQALQRCQVGYRYIEMLK</sequence>
<keyword evidence="2" id="KW-1185">Reference proteome</keyword>
<name>A0ACC0KKT4_CHOFU</name>
<comment type="caution">
    <text evidence="1">The sequence shown here is derived from an EMBL/GenBank/DDBJ whole genome shotgun (WGS) entry which is preliminary data.</text>
</comment>
<organism evidence="1 2">
    <name type="scientific">Choristoneura fumiferana</name>
    <name type="common">Spruce budworm moth</name>
    <name type="synonym">Archips fumiferana</name>
    <dbReference type="NCBI Taxonomy" id="7141"/>
    <lineage>
        <taxon>Eukaryota</taxon>
        <taxon>Metazoa</taxon>
        <taxon>Ecdysozoa</taxon>
        <taxon>Arthropoda</taxon>
        <taxon>Hexapoda</taxon>
        <taxon>Insecta</taxon>
        <taxon>Pterygota</taxon>
        <taxon>Neoptera</taxon>
        <taxon>Endopterygota</taxon>
        <taxon>Lepidoptera</taxon>
        <taxon>Glossata</taxon>
        <taxon>Ditrysia</taxon>
        <taxon>Tortricoidea</taxon>
        <taxon>Tortricidae</taxon>
        <taxon>Tortricinae</taxon>
        <taxon>Choristoneura</taxon>
    </lineage>
</organism>
<protein>
    <submittedName>
        <fullName evidence="1">Uncharacterized protein</fullName>
    </submittedName>
</protein>
<gene>
    <name evidence="1" type="ORF">MSG28_010169</name>
</gene>
<evidence type="ECO:0000313" key="1">
    <source>
        <dbReference type="EMBL" id="KAI8436681.1"/>
    </source>
</evidence>